<keyword evidence="5 6" id="KW-0408">Iron</keyword>
<feature type="signal peptide" evidence="7">
    <location>
        <begin position="1"/>
        <end position="27"/>
    </location>
</feature>
<dbReference type="InterPro" id="IPR002324">
    <property type="entry name" value="Cyt_c_ID"/>
</dbReference>
<evidence type="ECO:0000313" key="9">
    <source>
        <dbReference type="EMBL" id="PSB92448.1"/>
    </source>
</evidence>
<evidence type="ECO:0000256" key="2">
    <source>
        <dbReference type="ARBA" id="ARBA00022617"/>
    </source>
</evidence>
<dbReference type="SUPFAM" id="SSF46626">
    <property type="entry name" value="Cytochrome c"/>
    <property type="match status" value="1"/>
</dbReference>
<dbReference type="Proteomes" id="UP000242660">
    <property type="component" value="Unassembled WGS sequence"/>
</dbReference>
<name>A0ABX5FFF0_9BURK</name>
<reference evidence="9 10" key="1">
    <citation type="journal article" date="2017" name="Front. Microbiol.">
        <title>Genome of Ca. Pandoraea novymonadis, an Endosymbiotic Bacterium of the Trypanosomatid Novymonas esmeraldas.</title>
        <authorList>
            <person name="Kostygov A.Y."/>
            <person name="Butenko A."/>
            <person name="Nenarokova A."/>
            <person name="Tashyreva D."/>
            <person name="Flegontov P."/>
            <person name="Lukes J."/>
            <person name="Yurchenko V."/>
        </authorList>
    </citation>
    <scope>NUCLEOTIDE SEQUENCE [LARGE SCALE GENOMIC DNA]</scope>
    <source>
        <strain evidence="9 10">E262</strain>
    </source>
</reference>
<evidence type="ECO:0000259" key="8">
    <source>
        <dbReference type="PROSITE" id="PS51007"/>
    </source>
</evidence>
<evidence type="ECO:0000256" key="3">
    <source>
        <dbReference type="ARBA" id="ARBA00022723"/>
    </source>
</evidence>
<evidence type="ECO:0000256" key="7">
    <source>
        <dbReference type="SAM" id="SignalP"/>
    </source>
</evidence>
<evidence type="ECO:0000256" key="4">
    <source>
        <dbReference type="ARBA" id="ARBA00022982"/>
    </source>
</evidence>
<protein>
    <submittedName>
        <fullName evidence="9">Cytochrome c-552</fullName>
    </submittedName>
</protein>
<dbReference type="InterPro" id="IPR036909">
    <property type="entry name" value="Cyt_c-like_dom_sf"/>
</dbReference>
<organism evidence="9 10">
    <name type="scientific">Candidatus Pandoraea novymonadis</name>
    <dbReference type="NCBI Taxonomy" id="1808959"/>
    <lineage>
        <taxon>Bacteria</taxon>
        <taxon>Pseudomonadati</taxon>
        <taxon>Pseudomonadota</taxon>
        <taxon>Betaproteobacteria</taxon>
        <taxon>Burkholderiales</taxon>
        <taxon>Burkholderiaceae</taxon>
        <taxon>Pandoraea</taxon>
    </lineage>
</organism>
<dbReference type="Gene3D" id="1.10.760.10">
    <property type="entry name" value="Cytochrome c-like domain"/>
    <property type="match status" value="1"/>
</dbReference>
<evidence type="ECO:0000256" key="5">
    <source>
        <dbReference type="ARBA" id="ARBA00023004"/>
    </source>
</evidence>
<dbReference type="PROSITE" id="PS51007">
    <property type="entry name" value="CYTC"/>
    <property type="match status" value="1"/>
</dbReference>
<dbReference type="EMBL" id="MUHY01000001">
    <property type="protein sequence ID" value="PSB92448.1"/>
    <property type="molecule type" value="Genomic_DNA"/>
</dbReference>
<evidence type="ECO:0000256" key="6">
    <source>
        <dbReference type="PROSITE-ProRule" id="PRU00433"/>
    </source>
</evidence>
<evidence type="ECO:0000313" key="10">
    <source>
        <dbReference type="Proteomes" id="UP000242660"/>
    </source>
</evidence>
<keyword evidence="10" id="KW-1185">Reference proteome</keyword>
<keyword evidence="3 6" id="KW-0479">Metal-binding</keyword>
<keyword evidence="4" id="KW-0249">Electron transport</keyword>
<gene>
    <name evidence="9" type="ORF">BZL35_00691</name>
</gene>
<feature type="chain" id="PRO_5045776199" evidence="7">
    <location>
        <begin position="28"/>
        <end position="116"/>
    </location>
</feature>
<dbReference type="Pfam" id="PF00034">
    <property type="entry name" value="Cytochrom_C"/>
    <property type="match status" value="1"/>
</dbReference>
<accession>A0ABX5FFF0</accession>
<keyword evidence="2 6" id="KW-0349">Heme</keyword>
<keyword evidence="1" id="KW-0813">Transport</keyword>
<evidence type="ECO:0000256" key="1">
    <source>
        <dbReference type="ARBA" id="ARBA00022448"/>
    </source>
</evidence>
<proteinExistence type="predicted"/>
<keyword evidence="7" id="KW-0732">Signal</keyword>
<sequence>MKSRVNGGVFMVLLMSNLMIWTSSTQALDITKAKHIAVSNACMGCHTFDRKIVGPAYKDIIRKYNGDKNAVAKLVKKVRTGGSGVWGAIPMPAYPGLSDADAKTVVDWIMIGAPMK</sequence>
<feature type="domain" description="Cytochrome c" evidence="8">
    <location>
        <begin position="28"/>
        <end position="113"/>
    </location>
</feature>
<dbReference type="PRINTS" id="PR00606">
    <property type="entry name" value="CYTCHROMECID"/>
</dbReference>
<comment type="caution">
    <text evidence="9">The sequence shown here is derived from an EMBL/GenBank/DDBJ whole genome shotgun (WGS) entry which is preliminary data.</text>
</comment>
<dbReference type="InterPro" id="IPR009056">
    <property type="entry name" value="Cyt_c-like_dom"/>
</dbReference>